<dbReference type="RefSeq" id="WP_131959887.1">
    <property type="nucleotide sequence ID" value="NZ_SMFL01000007.1"/>
</dbReference>
<dbReference type="EMBL" id="SMFL01000007">
    <property type="protein sequence ID" value="TDE13167.1"/>
    <property type="molecule type" value="Genomic_DNA"/>
</dbReference>
<evidence type="ECO:0000313" key="1">
    <source>
        <dbReference type="EMBL" id="TDE13167.1"/>
    </source>
</evidence>
<dbReference type="AlphaFoldDB" id="A0A4R5DIM9"/>
<proteinExistence type="predicted"/>
<dbReference type="Proteomes" id="UP000294850">
    <property type="component" value="Unassembled WGS sequence"/>
</dbReference>
<organism evidence="1 2">
    <name type="scientific">Dyadobacter psychrotolerans</name>
    <dbReference type="NCBI Taxonomy" id="2541721"/>
    <lineage>
        <taxon>Bacteria</taxon>
        <taxon>Pseudomonadati</taxon>
        <taxon>Bacteroidota</taxon>
        <taxon>Cytophagia</taxon>
        <taxon>Cytophagales</taxon>
        <taxon>Spirosomataceae</taxon>
        <taxon>Dyadobacter</taxon>
    </lineage>
</organism>
<dbReference type="InterPro" id="IPR013406">
    <property type="entry name" value="CHP02574_addiction_mod"/>
</dbReference>
<dbReference type="Pfam" id="PF09720">
    <property type="entry name" value="Unstab_antitox"/>
    <property type="match status" value="1"/>
</dbReference>
<gene>
    <name evidence="1" type="ORF">E0F88_19105</name>
</gene>
<dbReference type="OrthoDB" id="965383at2"/>
<comment type="caution">
    <text evidence="1">The sequence shown here is derived from an EMBL/GenBank/DDBJ whole genome shotgun (WGS) entry which is preliminary data.</text>
</comment>
<sequence>MARTYHIRIKKDYAAALIDDLQKADAIEFISEQQIPGWQIEEVDRRIEKYKNSPELLINEDTVFKILDE</sequence>
<accession>A0A4R5DIM9</accession>
<keyword evidence="2" id="KW-1185">Reference proteome</keyword>
<protein>
    <submittedName>
        <fullName evidence="1">Uncharacterized protein</fullName>
    </submittedName>
</protein>
<evidence type="ECO:0000313" key="2">
    <source>
        <dbReference type="Proteomes" id="UP000294850"/>
    </source>
</evidence>
<name>A0A4R5DIM9_9BACT</name>
<reference evidence="1 2" key="1">
    <citation type="submission" date="2019-03" db="EMBL/GenBank/DDBJ databases">
        <title>Dyadobacter AR-3-6 sp. nov., isolated from arctic soil.</title>
        <authorList>
            <person name="Chaudhary D.K."/>
        </authorList>
    </citation>
    <scope>NUCLEOTIDE SEQUENCE [LARGE SCALE GENOMIC DNA]</scope>
    <source>
        <strain evidence="1 2">AR-3-6</strain>
    </source>
</reference>